<protein>
    <submittedName>
        <fullName evidence="1">Uncharacterized protein</fullName>
    </submittedName>
</protein>
<dbReference type="Proteomes" id="UP001159405">
    <property type="component" value="Unassembled WGS sequence"/>
</dbReference>
<reference evidence="1 2" key="1">
    <citation type="submission" date="2022-05" db="EMBL/GenBank/DDBJ databases">
        <authorList>
            <consortium name="Genoscope - CEA"/>
            <person name="William W."/>
        </authorList>
    </citation>
    <scope>NUCLEOTIDE SEQUENCE [LARGE SCALE GENOMIC DNA]</scope>
</reference>
<comment type="caution">
    <text evidence="1">The sequence shown here is derived from an EMBL/GenBank/DDBJ whole genome shotgun (WGS) entry which is preliminary data.</text>
</comment>
<evidence type="ECO:0000313" key="1">
    <source>
        <dbReference type="EMBL" id="CAH3036845.1"/>
    </source>
</evidence>
<evidence type="ECO:0000313" key="2">
    <source>
        <dbReference type="Proteomes" id="UP001159405"/>
    </source>
</evidence>
<gene>
    <name evidence="1" type="ORF">PLOB_00035405</name>
</gene>
<proteinExistence type="predicted"/>
<organism evidence="1 2">
    <name type="scientific">Porites lobata</name>
    <dbReference type="NCBI Taxonomy" id="104759"/>
    <lineage>
        <taxon>Eukaryota</taxon>
        <taxon>Metazoa</taxon>
        <taxon>Cnidaria</taxon>
        <taxon>Anthozoa</taxon>
        <taxon>Hexacorallia</taxon>
        <taxon>Scleractinia</taxon>
        <taxon>Fungiina</taxon>
        <taxon>Poritidae</taxon>
        <taxon>Porites</taxon>
    </lineage>
</organism>
<dbReference type="EMBL" id="CALNXK010000005">
    <property type="protein sequence ID" value="CAH3036845.1"/>
    <property type="molecule type" value="Genomic_DNA"/>
</dbReference>
<sequence>MRGCLCEQRVFDSRAENLEIDNAKANGSLEEGCSYTFLGVLKNVKQEDRIVLQNEAKVYLQRLSIIRSISLTDYHRVAASKQYALPLLTYFMWTQTWPLADLQQLDRKARKVIVENDGNHPRWDR</sequence>
<accession>A0ABN8MXR3</accession>
<keyword evidence="2" id="KW-1185">Reference proteome</keyword>
<name>A0ABN8MXR3_9CNID</name>